<proteinExistence type="inferred from homology"/>
<evidence type="ECO:0000313" key="6">
    <source>
        <dbReference type="Proteomes" id="UP001204833"/>
    </source>
</evidence>
<evidence type="ECO:0000256" key="2">
    <source>
        <dbReference type="ARBA" id="ARBA00023186"/>
    </source>
</evidence>
<comment type="subunit">
    <text evidence="4">Component of the 20S proteasome chaperone.</text>
</comment>
<dbReference type="GO" id="GO:0005634">
    <property type="term" value="C:nucleus"/>
    <property type="evidence" value="ECO:0007669"/>
    <property type="project" value="TreeGrafter"/>
</dbReference>
<evidence type="ECO:0000313" key="5">
    <source>
        <dbReference type="EMBL" id="KAI5960901.1"/>
    </source>
</evidence>
<dbReference type="PANTHER" id="PTHR12970:SF1">
    <property type="entry name" value="PROTEASOME ASSEMBLY CHAPERONE 2"/>
    <property type="match status" value="1"/>
</dbReference>
<dbReference type="PIRSF" id="PIRSF010044">
    <property type="entry name" value="UCP010044"/>
    <property type="match status" value="1"/>
</dbReference>
<comment type="function">
    <text evidence="4">Involved in 20S proteasome assembly.</text>
</comment>
<dbReference type="GeneID" id="76149892"/>
<comment type="similarity">
    <text evidence="3 4">Belongs to the PSMG2 family.</text>
</comment>
<evidence type="ECO:0000256" key="3">
    <source>
        <dbReference type="ARBA" id="ARBA00025745"/>
    </source>
</evidence>
<dbReference type="Proteomes" id="UP001204833">
    <property type="component" value="Unassembled WGS sequence"/>
</dbReference>
<organism evidence="5 6">
    <name type="scientific">Candida theae</name>
    <dbReference type="NCBI Taxonomy" id="1198502"/>
    <lineage>
        <taxon>Eukaryota</taxon>
        <taxon>Fungi</taxon>
        <taxon>Dikarya</taxon>
        <taxon>Ascomycota</taxon>
        <taxon>Saccharomycotina</taxon>
        <taxon>Pichiomycetes</taxon>
        <taxon>Debaryomycetaceae</taxon>
        <taxon>Candida/Lodderomyces clade</taxon>
        <taxon>Candida</taxon>
    </lineage>
</organism>
<sequence>MSTSPFTPVDSKSQPDISGSTLIIPSISIGNIPQLTVDLLIHTYSLTKIGYLDDLYLYPFAGPIDYATSNSHPESGISHAIEVYYSQKFNLTVIQQRSPIIPTYTLPFVQQVLFPFITTHFEHVFVLNSSDAGLVESVKSGDVKLYDTEDLISSNLKNLSLASSSSLAESSDSKFGAGGAGEADKDSKFVTELVKSIISYNGESSSNSIGIQVLVSYVYEGDNFYDAEKLASTLQEALQLHKSQSVHSWVKPVSWLGAYGDKSVPNAMEEGIFG</sequence>
<dbReference type="AlphaFoldDB" id="A0AAD5BGX2"/>
<dbReference type="Pfam" id="PF09754">
    <property type="entry name" value="PAC2"/>
    <property type="match status" value="1"/>
</dbReference>
<protein>
    <recommendedName>
        <fullName evidence="1 4">Proteasome assembly chaperone 2</fullName>
    </recommendedName>
</protein>
<dbReference type="InterPro" id="IPR038389">
    <property type="entry name" value="PSMG2_sf"/>
</dbReference>
<dbReference type="InterPro" id="IPR016562">
    <property type="entry name" value="Proteasome_assmbl_chp_2_euk"/>
</dbReference>
<keyword evidence="6" id="KW-1185">Reference proteome</keyword>
<evidence type="ECO:0000256" key="4">
    <source>
        <dbReference type="PIRNR" id="PIRNR010044"/>
    </source>
</evidence>
<evidence type="ECO:0000256" key="1">
    <source>
        <dbReference type="ARBA" id="ARBA00019186"/>
    </source>
</evidence>
<dbReference type="EMBL" id="JAIHNG010000083">
    <property type="protein sequence ID" value="KAI5960901.1"/>
    <property type="molecule type" value="Genomic_DNA"/>
</dbReference>
<dbReference type="RefSeq" id="XP_051609654.1">
    <property type="nucleotide sequence ID" value="XM_051751081.1"/>
</dbReference>
<accession>A0AAD5BGX2</accession>
<dbReference type="GO" id="GO:0005829">
    <property type="term" value="C:cytosol"/>
    <property type="evidence" value="ECO:0007669"/>
    <property type="project" value="TreeGrafter"/>
</dbReference>
<dbReference type="GO" id="GO:0043248">
    <property type="term" value="P:proteasome assembly"/>
    <property type="evidence" value="ECO:0007669"/>
    <property type="project" value="TreeGrafter"/>
</dbReference>
<reference evidence="5 6" key="1">
    <citation type="journal article" date="2022" name="DNA Res.">
        <title>Genome analysis of five recently described species of the CUG-Ser clade uncovers Candida theae as a new hybrid lineage with pathogenic potential in the Candida parapsilosis species complex.</title>
        <authorList>
            <person name="Mixao V."/>
            <person name="Del Olmo V."/>
            <person name="Hegedusova E."/>
            <person name="Saus E."/>
            <person name="Pryszcz L."/>
            <person name="Cillingova A."/>
            <person name="Nosek J."/>
            <person name="Gabaldon T."/>
        </authorList>
    </citation>
    <scope>NUCLEOTIDE SEQUENCE [LARGE SCALE GENOMIC DNA]</scope>
    <source>
        <strain evidence="5 6">CBS 12239</strain>
    </source>
</reference>
<name>A0AAD5BGX2_9ASCO</name>
<keyword evidence="2 4" id="KW-0143">Chaperone</keyword>
<dbReference type="InterPro" id="IPR019151">
    <property type="entry name" value="Proteasome_assmbl_chaperone_2"/>
</dbReference>
<dbReference type="PANTHER" id="PTHR12970">
    <property type="entry name" value="PROTEASOME ASSEMBLY CHAPERONE 2"/>
    <property type="match status" value="1"/>
</dbReference>
<comment type="caution">
    <text evidence="5">The sequence shown here is derived from an EMBL/GenBank/DDBJ whole genome shotgun (WGS) entry which is preliminary data.</text>
</comment>
<gene>
    <name evidence="5" type="ORF">KGF57_001833</name>
</gene>
<dbReference type="Gene3D" id="3.40.50.10900">
    <property type="entry name" value="PAC-like subunit"/>
    <property type="match status" value="2"/>
</dbReference>